<dbReference type="SUPFAM" id="SSF52540">
    <property type="entry name" value="P-loop containing nucleoside triphosphate hydrolases"/>
    <property type="match status" value="1"/>
</dbReference>
<dbReference type="RefSeq" id="WP_203878171.1">
    <property type="nucleotide sequence ID" value="NZ_BOOK01000044.1"/>
</dbReference>
<dbReference type="InterPro" id="IPR027417">
    <property type="entry name" value="P-loop_NTPase"/>
</dbReference>
<dbReference type="CDD" id="cd03219">
    <property type="entry name" value="ABC_Mj1267_LivG_branched"/>
    <property type="match status" value="1"/>
</dbReference>
<dbReference type="InterPro" id="IPR051120">
    <property type="entry name" value="ABC_AA/LPS_Transport"/>
</dbReference>
<dbReference type="SMART" id="SM00382">
    <property type="entry name" value="AAA"/>
    <property type="match status" value="1"/>
</dbReference>
<dbReference type="InterPro" id="IPR032823">
    <property type="entry name" value="BCA_ABC_TP_C"/>
</dbReference>
<dbReference type="AlphaFoldDB" id="A0A8J3T2F8"/>
<dbReference type="PANTHER" id="PTHR45772">
    <property type="entry name" value="CONSERVED COMPONENT OF ABC TRANSPORTER FOR NATURAL AMINO ACIDS-RELATED"/>
    <property type="match status" value="1"/>
</dbReference>
<evidence type="ECO:0000256" key="3">
    <source>
        <dbReference type="ARBA" id="ARBA00022840"/>
    </source>
</evidence>
<keyword evidence="6" id="KW-1185">Reference proteome</keyword>
<dbReference type="EMBL" id="BOOK01000044">
    <property type="protein sequence ID" value="GII03897.1"/>
    <property type="molecule type" value="Genomic_DNA"/>
</dbReference>
<sequence length="261" mass="28194">MTLEIGGLTVRFGGVTALSEVDLTVRPGELVGLIGPNGAGKTTLFDCLTRRVEPAAGRMRFEGAGLEGTAPHEVAGRGIARTFQQLGLFPGLSVRENVMVGAHRHGRSGFGAAAIRPGRVRREERAIRRIADEALDRVGLLPLADHPAAHLPHGILKRVEIARALAVRPRLLLLDEPVSGLGHDEIADLARLVRDMHFTSDIMIIVVEHHMEFVMNLCERIVCLDSGRKIADGASGHVRRDPRVIDAYLGVVPWASPAGRP</sequence>
<gene>
    <name evidence="5" type="primary">livG_2</name>
    <name evidence="5" type="ORF">Pta02_59050</name>
</gene>
<organism evidence="5 6">
    <name type="scientific">Planobispora takensis</name>
    <dbReference type="NCBI Taxonomy" id="1367882"/>
    <lineage>
        <taxon>Bacteria</taxon>
        <taxon>Bacillati</taxon>
        <taxon>Actinomycetota</taxon>
        <taxon>Actinomycetes</taxon>
        <taxon>Streptosporangiales</taxon>
        <taxon>Streptosporangiaceae</taxon>
        <taxon>Planobispora</taxon>
    </lineage>
</organism>
<accession>A0A8J3T2F8</accession>
<dbReference type="PROSITE" id="PS50893">
    <property type="entry name" value="ABC_TRANSPORTER_2"/>
    <property type="match status" value="1"/>
</dbReference>
<comment type="caution">
    <text evidence="5">The sequence shown here is derived from an EMBL/GenBank/DDBJ whole genome shotgun (WGS) entry which is preliminary data.</text>
</comment>
<keyword evidence="3 5" id="KW-0067">ATP-binding</keyword>
<reference evidence="5" key="1">
    <citation type="submission" date="2021-01" db="EMBL/GenBank/DDBJ databases">
        <title>Whole genome shotgun sequence of Planobispora takensis NBRC 109077.</title>
        <authorList>
            <person name="Komaki H."/>
            <person name="Tamura T."/>
        </authorList>
    </citation>
    <scope>NUCLEOTIDE SEQUENCE</scope>
    <source>
        <strain evidence="5">NBRC 109077</strain>
    </source>
</reference>
<dbReference type="Pfam" id="PF00005">
    <property type="entry name" value="ABC_tran"/>
    <property type="match status" value="1"/>
</dbReference>
<feature type="domain" description="ABC transporter" evidence="4">
    <location>
        <begin position="3"/>
        <end position="251"/>
    </location>
</feature>
<dbReference type="Proteomes" id="UP000634476">
    <property type="component" value="Unassembled WGS sequence"/>
</dbReference>
<evidence type="ECO:0000259" key="4">
    <source>
        <dbReference type="PROSITE" id="PS50893"/>
    </source>
</evidence>
<evidence type="ECO:0000256" key="2">
    <source>
        <dbReference type="ARBA" id="ARBA00022741"/>
    </source>
</evidence>
<evidence type="ECO:0000256" key="1">
    <source>
        <dbReference type="ARBA" id="ARBA00022448"/>
    </source>
</evidence>
<evidence type="ECO:0000313" key="6">
    <source>
        <dbReference type="Proteomes" id="UP000634476"/>
    </source>
</evidence>
<evidence type="ECO:0000313" key="5">
    <source>
        <dbReference type="EMBL" id="GII03897.1"/>
    </source>
</evidence>
<keyword evidence="2" id="KW-0547">Nucleotide-binding</keyword>
<dbReference type="GO" id="GO:0016887">
    <property type="term" value="F:ATP hydrolysis activity"/>
    <property type="evidence" value="ECO:0007669"/>
    <property type="project" value="InterPro"/>
</dbReference>
<protein>
    <submittedName>
        <fullName evidence="5">ABC transporter ATP-binding protein</fullName>
    </submittedName>
</protein>
<dbReference type="GO" id="GO:0005524">
    <property type="term" value="F:ATP binding"/>
    <property type="evidence" value="ECO:0007669"/>
    <property type="project" value="UniProtKB-KW"/>
</dbReference>
<dbReference type="InterPro" id="IPR003593">
    <property type="entry name" value="AAA+_ATPase"/>
</dbReference>
<proteinExistence type="predicted"/>
<dbReference type="Pfam" id="PF12399">
    <property type="entry name" value="BCA_ABC_TP_C"/>
    <property type="match status" value="1"/>
</dbReference>
<keyword evidence="1" id="KW-0813">Transport</keyword>
<dbReference type="GO" id="GO:0005886">
    <property type="term" value="C:plasma membrane"/>
    <property type="evidence" value="ECO:0007669"/>
    <property type="project" value="TreeGrafter"/>
</dbReference>
<dbReference type="Gene3D" id="3.40.50.300">
    <property type="entry name" value="P-loop containing nucleotide triphosphate hydrolases"/>
    <property type="match status" value="1"/>
</dbReference>
<dbReference type="InterPro" id="IPR003439">
    <property type="entry name" value="ABC_transporter-like_ATP-bd"/>
</dbReference>
<name>A0A8J3T2F8_9ACTN</name>
<dbReference type="FunFam" id="3.40.50.300:FF:000421">
    <property type="entry name" value="Branched-chain amino acid ABC transporter ATP-binding protein"/>
    <property type="match status" value="1"/>
</dbReference>